<dbReference type="AlphaFoldDB" id="Q3B5Q5"/>
<keyword evidence="1" id="KW-0472">Membrane</keyword>
<evidence type="ECO:0000313" key="2">
    <source>
        <dbReference type="EMBL" id="ABB23326.1"/>
    </source>
</evidence>
<dbReference type="HOGENOM" id="CLU_1298779_0_0_10"/>
<evidence type="ECO:0000256" key="1">
    <source>
        <dbReference type="SAM" id="Phobius"/>
    </source>
</evidence>
<dbReference type="EMBL" id="CP000096">
    <property type="protein sequence ID" value="ABB23326.1"/>
    <property type="molecule type" value="Genomic_DNA"/>
</dbReference>
<feature type="transmembrane region" description="Helical" evidence="1">
    <location>
        <begin position="175"/>
        <end position="194"/>
    </location>
</feature>
<accession>Q3B5Q5</accession>
<protein>
    <submittedName>
        <fullName evidence="2">Uncharacterized protein</fullName>
    </submittedName>
</protein>
<organism evidence="2 3">
    <name type="scientific">Chlorobium luteolum (strain DSM 273 / BCRC 81028 / 2530)</name>
    <name type="common">Pelodictyon luteolum</name>
    <dbReference type="NCBI Taxonomy" id="319225"/>
    <lineage>
        <taxon>Bacteria</taxon>
        <taxon>Pseudomonadati</taxon>
        <taxon>Chlorobiota</taxon>
        <taxon>Chlorobiia</taxon>
        <taxon>Chlorobiales</taxon>
        <taxon>Chlorobiaceae</taxon>
        <taxon>Chlorobium/Pelodictyon group</taxon>
        <taxon>Pelodictyon</taxon>
    </lineage>
</organism>
<proteinExistence type="predicted"/>
<evidence type="ECO:0000313" key="3">
    <source>
        <dbReference type="Proteomes" id="UP000002709"/>
    </source>
</evidence>
<keyword evidence="1" id="KW-0812">Transmembrane</keyword>
<keyword evidence="1" id="KW-1133">Transmembrane helix</keyword>
<reference evidence="3" key="1">
    <citation type="submission" date="2005-08" db="EMBL/GenBank/DDBJ databases">
        <title>Complete sequence of Pelodictyon luteolum DSM 273.</title>
        <authorList>
            <consortium name="US DOE Joint Genome Institute"/>
            <person name="Copeland A."/>
            <person name="Lucas S."/>
            <person name="Lapidus A."/>
            <person name="Barry K."/>
            <person name="Detter J.C."/>
            <person name="Glavina T."/>
            <person name="Hammon N."/>
            <person name="Israni S."/>
            <person name="Pitluck S."/>
            <person name="Bryant D."/>
            <person name="Schmutz J."/>
            <person name="Larimer F."/>
            <person name="Land M."/>
            <person name="Kyrpides N."/>
            <person name="Ivanova N."/>
            <person name="Richardson P."/>
        </authorList>
    </citation>
    <scope>NUCLEOTIDE SEQUENCE [LARGE SCALE GENOMIC DNA]</scope>
    <source>
        <strain evidence="3">DSM 273 / BCRC 81028 / 2530</strain>
    </source>
</reference>
<gene>
    <name evidence="2" type="ordered locus">Plut_0438</name>
</gene>
<dbReference type="KEGG" id="plt:Plut_0438"/>
<dbReference type="eggNOG" id="COG0457">
    <property type="taxonomic scope" value="Bacteria"/>
</dbReference>
<keyword evidence="3" id="KW-1185">Reference proteome</keyword>
<dbReference type="STRING" id="319225.Plut_0438"/>
<dbReference type="Proteomes" id="UP000002709">
    <property type="component" value="Chromosome"/>
</dbReference>
<name>Q3B5Q5_CHLL3</name>
<sequence length="212" mass="22773">MMATVADAAEKTFIREYRYRASDKDSKVSSRNAALEQVNALLLKETGAYVQSTLNTEKKETDQGVDSLTTEDITAISAGVTKTQILEESWDGTEYYVKAEIQLDPDDIQLKLDQARVSREMLQLSKESMAQKGAAEVKSGIFEDEMSVDARHSEMQQNMDAALAKKDEDRKQGPNLFLIIGGLALIGGIVALAAGGGGSDGGDSGGADSDND</sequence>